<dbReference type="InterPro" id="IPR018303">
    <property type="entry name" value="ATPase_P-typ_P_site"/>
</dbReference>
<keyword evidence="9 13" id="KW-1278">Translocase</keyword>
<feature type="transmembrane region" description="Helical" evidence="13">
    <location>
        <begin position="1065"/>
        <end position="1085"/>
    </location>
</feature>
<evidence type="ECO:0000256" key="14">
    <source>
        <dbReference type="SAM" id="MobiDB-lite"/>
    </source>
</evidence>
<dbReference type="InterPro" id="IPR044492">
    <property type="entry name" value="P_typ_ATPase_HD_dom"/>
</dbReference>
<dbReference type="AlphaFoldDB" id="A0A7S1KT62"/>
<comment type="catalytic activity">
    <reaction evidence="12 13">
        <text>ATP + H2O = ADP + phosphate + H(+)</text>
        <dbReference type="Rhea" id="RHEA:13065"/>
        <dbReference type="ChEBI" id="CHEBI:15377"/>
        <dbReference type="ChEBI" id="CHEBI:15378"/>
        <dbReference type="ChEBI" id="CHEBI:30616"/>
        <dbReference type="ChEBI" id="CHEBI:43474"/>
        <dbReference type="ChEBI" id="CHEBI:456216"/>
    </reaction>
</comment>
<dbReference type="GO" id="GO:0016020">
    <property type="term" value="C:membrane"/>
    <property type="evidence" value="ECO:0007669"/>
    <property type="project" value="UniProtKB-SubCell"/>
</dbReference>
<keyword evidence="7 13" id="KW-0067">ATP-binding</keyword>
<dbReference type="Pfam" id="PF00122">
    <property type="entry name" value="E1-E2_ATPase"/>
    <property type="match status" value="1"/>
</dbReference>
<dbReference type="PANTHER" id="PTHR45630">
    <property type="entry name" value="CATION-TRANSPORTING ATPASE-RELATED"/>
    <property type="match status" value="1"/>
</dbReference>
<dbReference type="Gene3D" id="3.40.50.1000">
    <property type="entry name" value="HAD superfamily/HAD-like"/>
    <property type="match status" value="1"/>
</dbReference>
<keyword evidence="11 13" id="KW-0472">Membrane</keyword>
<evidence type="ECO:0000256" key="1">
    <source>
        <dbReference type="ARBA" id="ARBA00004141"/>
    </source>
</evidence>
<keyword evidence="3" id="KW-0597">Phosphoprotein</keyword>
<evidence type="ECO:0000256" key="5">
    <source>
        <dbReference type="ARBA" id="ARBA00022723"/>
    </source>
</evidence>
<evidence type="ECO:0000256" key="6">
    <source>
        <dbReference type="ARBA" id="ARBA00022741"/>
    </source>
</evidence>
<feature type="domain" description="P-type ATPase A" evidence="15">
    <location>
        <begin position="363"/>
        <end position="474"/>
    </location>
</feature>
<dbReference type="Pfam" id="PF13246">
    <property type="entry name" value="Cation_ATPase"/>
    <property type="match status" value="1"/>
</dbReference>
<evidence type="ECO:0000256" key="11">
    <source>
        <dbReference type="ARBA" id="ARBA00023136"/>
    </source>
</evidence>
<name>A0A7S1KT62_9EUKA</name>
<accession>A0A7S1KT62</accession>
<evidence type="ECO:0000256" key="10">
    <source>
        <dbReference type="ARBA" id="ARBA00022989"/>
    </source>
</evidence>
<reference evidence="17" key="1">
    <citation type="submission" date="2021-01" db="EMBL/GenBank/DDBJ databases">
        <authorList>
            <person name="Corre E."/>
            <person name="Pelletier E."/>
            <person name="Niang G."/>
            <person name="Scheremetjew M."/>
            <person name="Finn R."/>
            <person name="Kale V."/>
            <person name="Holt S."/>
            <person name="Cochrane G."/>
            <person name="Meng A."/>
            <person name="Brown T."/>
            <person name="Cohen L."/>
        </authorList>
    </citation>
    <scope>NUCLEOTIDE SEQUENCE</scope>
    <source>
        <strain evidence="17">WS</strain>
    </source>
</reference>
<feature type="transmembrane region" description="Helical" evidence="13">
    <location>
        <begin position="1114"/>
        <end position="1131"/>
    </location>
</feature>
<evidence type="ECO:0000256" key="3">
    <source>
        <dbReference type="ARBA" id="ARBA00022553"/>
    </source>
</evidence>
<feature type="transmembrane region" description="Helical" evidence="13">
    <location>
        <begin position="523"/>
        <end position="551"/>
    </location>
</feature>
<dbReference type="SUPFAM" id="SSF81660">
    <property type="entry name" value="Metal cation-transporting ATPase, ATP-binding domain N"/>
    <property type="match status" value="1"/>
</dbReference>
<feature type="transmembrane region" description="Helical" evidence="13">
    <location>
        <begin position="296"/>
        <end position="319"/>
    </location>
</feature>
<feature type="transmembrane region" description="Helical" evidence="13">
    <location>
        <begin position="153"/>
        <end position="173"/>
    </location>
</feature>
<comment type="subcellular location">
    <subcellularLocation>
        <location evidence="1 13">Membrane</location>
        <topology evidence="1 13">Multi-pass membrane protein</topology>
    </subcellularLocation>
</comment>
<dbReference type="PANTHER" id="PTHR45630:SF8">
    <property type="entry name" value="CATION-TRANSPORTING ATPASE"/>
    <property type="match status" value="1"/>
</dbReference>
<dbReference type="NCBIfam" id="TIGR01657">
    <property type="entry name" value="P-ATPase-V"/>
    <property type="match status" value="1"/>
</dbReference>
<dbReference type="InterPro" id="IPR006544">
    <property type="entry name" value="P-type_TPase_V"/>
</dbReference>
<dbReference type="InterPro" id="IPR023299">
    <property type="entry name" value="ATPase_P-typ_cyto_dom_N"/>
</dbReference>
<evidence type="ECO:0000259" key="16">
    <source>
        <dbReference type="Pfam" id="PF12409"/>
    </source>
</evidence>
<dbReference type="EMBL" id="HBGD01008797">
    <property type="protein sequence ID" value="CAD9083987.1"/>
    <property type="molecule type" value="Transcribed_RNA"/>
</dbReference>
<feature type="transmembrane region" description="Helical" evidence="13">
    <location>
        <begin position="1182"/>
        <end position="1198"/>
    </location>
</feature>
<dbReference type="SUPFAM" id="SSF81653">
    <property type="entry name" value="Calcium ATPase, transduction domain A"/>
    <property type="match status" value="1"/>
</dbReference>
<dbReference type="EC" id="7.2.2.-" evidence="13"/>
<feature type="transmembrane region" description="Helical" evidence="13">
    <location>
        <begin position="1001"/>
        <end position="1019"/>
    </location>
</feature>
<protein>
    <recommendedName>
        <fullName evidence="13">Cation-transporting ATPase</fullName>
        <ecNumber evidence="13">7.2.2.-</ecNumber>
    </recommendedName>
</protein>
<evidence type="ECO:0000256" key="12">
    <source>
        <dbReference type="ARBA" id="ARBA00049360"/>
    </source>
</evidence>
<dbReference type="GO" id="GO:0019829">
    <property type="term" value="F:ATPase-coupled monoatomic cation transmembrane transporter activity"/>
    <property type="evidence" value="ECO:0007669"/>
    <property type="project" value="UniProtKB-UniRule"/>
</dbReference>
<evidence type="ECO:0000256" key="7">
    <source>
        <dbReference type="ARBA" id="ARBA00022840"/>
    </source>
</evidence>
<dbReference type="SFLD" id="SFLDG00002">
    <property type="entry name" value="C1.7:_P-type_atpase_like"/>
    <property type="match status" value="1"/>
</dbReference>
<dbReference type="Pfam" id="PF12409">
    <property type="entry name" value="P5-ATPase"/>
    <property type="match status" value="1"/>
</dbReference>
<sequence length="1228" mass="138410">MPLLGGSGGLPSLHAHHQQSNYASNLSREDSTAASTTFPTSMGHSDNNNNNDDTLSHTESQFRSDVSVSSVSSSFTAAFVQQHHQPRSTSQIIQIHHGVYKPKKKSNSYISSSSSVTSQRDLLPIPTDPASTIEDLDDIYAIKSMKPYRRNPVLFIIFIISSICTLGFLNLLCRWFPGLQLYLTCLPCRLRSATHMLITAKYTNMKTACKIRDLSLHMMDPETHYMEIQLFRLFEYRKATYIYDEDVGIYRKTEFTLAYPFSHIHREFGKGVDEASRQKRRIFFGRNSIEIDSKNVFALLVDEVLNPFYFFQILCIVVWGMDEYYVYAATIAIMSLASACMGLYETKKNRNRLKNMTKFHCEVVRYVGDKREVINSSDIVPGDVIEIPDGPAPCDIVLLSGQCIVNESMLTGESIPVVKTEIAPASDDVYSYSAHKNHTIFSGTIVLQKRKQRRDKVYGIACRTGYATSKGTLILSILFPKPNRFKFYKDSFKFVGVMFVVAMILFTLSSIQLFRLHVPWHEIILRALDIVTIAVPPSLPIAMTVGTAFAIDRLKKQKVYCISPPRINVSGKIQLMCFDKTGTLTEDGLDLEGIRPGNKQGFDELVQADHLYDILSGGNSAHKLLLQALASCHSLTYVGTSLVGDPLEQKIFEATKYDLMDENEESSAPATVKPPISDMELDGNVDPLEQLMNMEEVAILRRFDFRSSLQRMSVIVKDIRYKHTISFVKGSPEMIQKLCQKKTIPKNFSKTLYKYAHRGFRVLACAYKKMTHVEMRDVNHIQRIDAESDLIFLGLIVMSNKMKSVTPRIISTLNRSMIRSVMVTGDNPYTAISVAKQCGILLPDDVVHLGTWNKGDSENPIQWVNADTGATLDLNSPDVDYEQINLAVVGDVFDVLVQSQNVSLLQLVLNRSNVFARMSPSQKMQLIERYQDQNLSVGMCGDGANDCSALKTAHIGISLSDSEASIAAPFTCTRPDINCVPIVFREGKAALATSFSMFKYIAMYSLVQSVTVIILYSINSNLADWQFLFVDLGLIFPIVWLIGTTKARQSLVKESPEGTLISFRVFFSLIGHFIMAASLLVFVWVDMRFQSWFVPLVPHESNKKNLRCTEATCMFIASSFSTLSIGMAFSISKPFKKNVSSNWLYTLTLIGLFCVVSYLTLFPDPISKYIFKIVDIPATYRVRLWIYCLLHMVAAYLYEKILVIRCLGYPVHKSQFRLGKLRLQYNTV</sequence>
<dbReference type="GO" id="GO:0046872">
    <property type="term" value="F:metal ion binding"/>
    <property type="evidence" value="ECO:0007669"/>
    <property type="project" value="UniProtKB-UniRule"/>
</dbReference>
<dbReference type="FunFam" id="1.20.1110.10:FF:000023">
    <property type="entry name" value="Cation-transporting ATPase"/>
    <property type="match status" value="1"/>
</dbReference>
<keyword evidence="8 13" id="KW-0460">Magnesium</keyword>
<dbReference type="GO" id="GO:0016887">
    <property type="term" value="F:ATP hydrolysis activity"/>
    <property type="evidence" value="ECO:0007669"/>
    <property type="project" value="InterPro"/>
</dbReference>
<dbReference type="InterPro" id="IPR036412">
    <property type="entry name" value="HAD-like_sf"/>
</dbReference>
<dbReference type="SUPFAM" id="SSF56784">
    <property type="entry name" value="HAD-like"/>
    <property type="match status" value="1"/>
</dbReference>
<evidence type="ECO:0000256" key="8">
    <source>
        <dbReference type="ARBA" id="ARBA00022842"/>
    </source>
</evidence>
<evidence type="ECO:0000256" key="2">
    <source>
        <dbReference type="ARBA" id="ARBA00006000"/>
    </source>
</evidence>
<evidence type="ECO:0000256" key="13">
    <source>
        <dbReference type="RuleBase" id="RU362082"/>
    </source>
</evidence>
<dbReference type="InterPro" id="IPR023214">
    <property type="entry name" value="HAD_sf"/>
</dbReference>
<feature type="compositionally biased region" description="Polar residues" evidence="14">
    <location>
        <begin position="18"/>
        <end position="45"/>
    </location>
</feature>
<dbReference type="SUPFAM" id="SSF81665">
    <property type="entry name" value="Calcium ATPase, transmembrane domain M"/>
    <property type="match status" value="1"/>
</dbReference>
<comment type="similarity">
    <text evidence="2 13">Belongs to the cation transport ATPase (P-type) (TC 3.A.3) family. Type V subfamily.</text>
</comment>
<dbReference type="InterPro" id="IPR023298">
    <property type="entry name" value="ATPase_P-typ_TM_dom_sf"/>
</dbReference>
<dbReference type="Gene3D" id="1.20.1110.10">
    <property type="entry name" value="Calcium-transporting ATPase, transmembrane domain"/>
    <property type="match status" value="1"/>
</dbReference>
<dbReference type="InterPro" id="IPR047819">
    <property type="entry name" value="P5A-ATPase_N"/>
</dbReference>
<dbReference type="PROSITE" id="PS00154">
    <property type="entry name" value="ATPASE_E1_E2"/>
    <property type="match status" value="1"/>
</dbReference>
<proteinExistence type="inferred from homology"/>
<feature type="transmembrane region" description="Helical" evidence="13">
    <location>
        <begin position="1143"/>
        <end position="1162"/>
    </location>
</feature>
<evidence type="ECO:0000313" key="17">
    <source>
        <dbReference type="EMBL" id="CAD9083987.1"/>
    </source>
</evidence>
<dbReference type="Gene3D" id="2.70.150.10">
    <property type="entry name" value="Calcium-transporting ATPase, cytoplasmic transduction domain A"/>
    <property type="match status" value="1"/>
</dbReference>
<dbReference type="InterPro" id="IPR008250">
    <property type="entry name" value="ATPase_P-typ_transduc_dom_A_sf"/>
</dbReference>
<gene>
    <name evidence="17" type="ORF">PCOS0759_LOCUS7241</name>
</gene>
<keyword evidence="5 13" id="KW-0479">Metal-binding</keyword>
<feature type="domain" description="P5B-type ATPase N-terminal" evidence="16">
    <location>
        <begin position="147"/>
        <end position="243"/>
    </location>
</feature>
<keyword evidence="4 13" id="KW-0812">Transmembrane</keyword>
<dbReference type="PRINTS" id="PR00119">
    <property type="entry name" value="CATATPASE"/>
</dbReference>
<feature type="region of interest" description="Disordered" evidence="14">
    <location>
        <begin position="1"/>
        <end position="61"/>
    </location>
</feature>
<dbReference type="InterPro" id="IPR001757">
    <property type="entry name" value="P_typ_ATPase"/>
</dbReference>
<dbReference type="SFLD" id="SFLDF00027">
    <property type="entry name" value="p-type_atpase"/>
    <property type="match status" value="1"/>
</dbReference>
<dbReference type="Gene3D" id="3.40.1110.10">
    <property type="entry name" value="Calcium-transporting ATPase, cytoplasmic domain N"/>
    <property type="match status" value="1"/>
</dbReference>
<evidence type="ECO:0000259" key="15">
    <source>
        <dbReference type="Pfam" id="PF00122"/>
    </source>
</evidence>
<dbReference type="NCBIfam" id="TIGR01494">
    <property type="entry name" value="ATPase_P-type"/>
    <property type="match status" value="3"/>
</dbReference>
<evidence type="ECO:0000256" key="4">
    <source>
        <dbReference type="ARBA" id="ARBA00022692"/>
    </source>
</evidence>
<feature type="transmembrane region" description="Helical" evidence="13">
    <location>
        <begin position="1025"/>
        <end position="1044"/>
    </location>
</feature>
<evidence type="ECO:0000256" key="9">
    <source>
        <dbReference type="ARBA" id="ARBA00022967"/>
    </source>
</evidence>
<feature type="transmembrane region" description="Helical" evidence="13">
    <location>
        <begin position="325"/>
        <end position="344"/>
    </location>
</feature>
<dbReference type="SFLD" id="SFLDS00003">
    <property type="entry name" value="Haloacid_Dehalogenase"/>
    <property type="match status" value="1"/>
</dbReference>
<organism evidence="17">
    <name type="scientific">Percolomonas cosmopolitus</name>
    <dbReference type="NCBI Taxonomy" id="63605"/>
    <lineage>
        <taxon>Eukaryota</taxon>
        <taxon>Discoba</taxon>
        <taxon>Heterolobosea</taxon>
        <taxon>Tetramitia</taxon>
        <taxon>Eutetramitia</taxon>
        <taxon>Percolomonadidae</taxon>
        <taxon>Percolomonas</taxon>
    </lineage>
</organism>
<feature type="transmembrane region" description="Helical" evidence="13">
    <location>
        <begin position="491"/>
        <end position="511"/>
    </location>
</feature>
<dbReference type="InterPro" id="IPR059000">
    <property type="entry name" value="ATPase_P-type_domA"/>
</dbReference>
<keyword evidence="6 13" id="KW-0547">Nucleotide-binding</keyword>
<dbReference type="GO" id="GO:0005524">
    <property type="term" value="F:ATP binding"/>
    <property type="evidence" value="ECO:0007669"/>
    <property type="project" value="UniProtKB-UniRule"/>
</dbReference>
<dbReference type="GO" id="GO:0140358">
    <property type="term" value="F:P-type transmembrane transporter activity"/>
    <property type="evidence" value="ECO:0007669"/>
    <property type="project" value="InterPro"/>
</dbReference>
<keyword evidence="10 13" id="KW-1133">Transmembrane helix</keyword>